<feature type="region of interest" description="Disordered" evidence="6">
    <location>
        <begin position="1311"/>
        <end position="1350"/>
    </location>
</feature>
<evidence type="ECO:0000256" key="1">
    <source>
        <dbReference type="ARBA" id="ARBA00004479"/>
    </source>
</evidence>
<evidence type="ECO:0000256" key="6">
    <source>
        <dbReference type="SAM" id="MobiDB-lite"/>
    </source>
</evidence>
<dbReference type="Proteomes" id="UP001372834">
    <property type="component" value="Unassembled WGS sequence"/>
</dbReference>
<feature type="domain" description="Ig-like" evidence="8">
    <location>
        <begin position="189"/>
        <end position="273"/>
    </location>
</feature>
<keyword evidence="4" id="KW-0325">Glycoprotein</keyword>
<evidence type="ECO:0000313" key="10">
    <source>
        <dbReference type="Proteomes" id="UP001372834"/>
    </source>
</evidence>
<protein>
    <recommendedName>
        <fullName evidence="8">Ig-like domain-containing protein</fullName>
    </recommendedName>
</protein>
<dbReference type="InterPro" id="IPR003599">
    <property type="entry name" value="Ig_sub"/>
</dbReference>
<dbReference type="InterPro" id="IPR051275">
    <property type="entry name" value="Cell_adhesion_signaling"/>
</dbReference>
<evidence type="ECO:0000256" key="7">
    <source>
        <dbReference type="SAM" id="Phobius"/>
    </source>
</evidence>
<feature type="compositionally biased region" description="Polar residues" evidence="6">
    <location>
        <begin position="1156"/>
        <end position="1171"/>
    </location>
</feature>
<keyword evidence="3" id="KW-1015">Disulfide bond</keyword>
<keyword evidence="5" id="KW-0393">Immunoglobulin domain</keyword>
<organism evidence="9 10">
    <name type="scientific">Polyplax serrata</name>
    <name type="common">Common mouse louse</name>
    <dbReference type="NCBI Taxonomy" id="468196"/>
    <lineage>
        <taxon>Eukaryota</taxon>
        <taxon>Metazoa</taxon>
        <taxon>Ecdysozoa</taxon>
        <taxon>Arthropoda</taxon>
        <taxon>Hexapoda</taxon>
        <taxon>Insecta</taxon>
        <taxon>Pterygota</taxon>
        <taxon>Neoptera</taxon>
        <taxon>Paraneoptera</taxon>
        <taxon>Psocodea</taxon>
        <taxon>Troctomorpha</taxon>
        <taxon>Phthiraptera</taxon>
        <taxon>Anoplura</taxon>
        <taxon>Polyplacidae</taxon>
        <taxon>Polyplax</taxon>
    </lineage>
</organism>
<feature type="transmembrane region" description="Helical" evidence="7">
    <location>
        <begin position="588"/>
        <end position="613"/>
    </location>
</feature>
<feature type="domain" description="Ig-like" evidence="8">
    <location>
        <begin position="278"/>
        <end position="379"/>
    </location>
</feature>
<dbReference type="PANTHER" id="PTHR11640:SF31">
    <property type="entry name" value="IRREGULAR CHIASM C-ROUGHEST PROTEIN-RELATED"/>
    <property type="match status" value="1"/>
</dbReference>
<feature type="region of interest" description="Disordered" evidence="6">
    <location>
        <begin position="720"/>
        <end position="742"/>
    </location>
</feature>
<evidence type="ECO:0000259" key="8">
    <source>
        <dbReference type="PROSITE" id="PS50835"/>
    </source>
</evidence>
<dbReference type="GO" id="GO:0098609">
    <property type="term" value="P:cell-cell adhesion"/>
    <property type="evidence" value="ECO:0007669"/>
    <property type="project" value="TreeGrafter"/>
</dbReference>
<feature type="compositionally biased region" description="Polar residues" evidence="6">
    <location>
        <begin position="1251"/>
        <end position="1261"/>
    </location>
</feature>
<feature type="region of interest" description="Disordered" evidence="6">
    <location>
        <begin position="811"/>
        <end position="842"/>
    </location>
</feature>
<dbReference type="SUPFAM" id="SSF48726">
    <property type="entry name" value="Immunoglobulin"/>
    <property type="match status" value="5"/>
</dbReference>
<feature type="domain" description="Ig-like" evidence="8">
    <location>
        <begin position="84"/>
        <end position="184"/>
    </location>
</feature>
<dbReference type="Pfam" id="PF13895">
    <property type="entry name" value="Ig_2"/>
    <property type="match status" value="1"/>
</dbReference>
<feature type="region of interest" description="Disordered" evidence="6">
    <location>
        <begin position="1206"/>
        <end position="1289"/>
    </location>
</feature>
<feature type="compositionally biased region" description="Basic and acidic residues" evidence="6">
    <location>
        <begin position="820"/>
        <end position="830"/>
    </location>
</feature>
<dbReference type="Gene3D" id="2.60.40.10">
    <property type="entry name" value="Immunoglobulins"/>
    <property type="match status" value="6"/>
</dbReference>
<evidence type="ECO:0000256" key="5">
    <source>
        <dbReference type="ARBA" id="ARBA00023319"/>
    </source>
</evidence>
<evidence type="ECO:0000256" key="4">
    <source>
        <dbReference type="ARBA" id="ARBA00023180"/>
    </source>
</evidence>
<feature type="domain" description="Ig-like" evidence="8">
    <location>
        <begin position="479"/>
        <end position="562"/>
    </location>
</feature>
<keyword evidence="7" id="KW-1133">Transmembrane helix</keyword>
<feature type="domain" description="Ig-like" evidence="8">
    <location>
        <begin position="391"/>
        <end position="474"/>
    </location>
</feature>
<name>A0AAN8NPS1_POLSC</name>
<dbReference type="InterPro" id="IPR013783">
    <property type="entry name" value="Ig-like_fold"/>
</dbReference>
<accession>A0AAN8NPS1</accession>
<dbReference type="PANTHER" id="PTHR11640">
    <property type="entry name" value="NEPHRIN"/>
    <property type="match status" value="1"/>
</dbReference>
<reference evidence="9 10" key="1">
    <citation type="submission" date="2023-10" db="EMBL/GenBank/DDBJ databases">
        <title>Genomes of two closely related lineages of the louse Polyplax serrata with different host specificities.</title>
        <authorList>
            <person name="Martinu J."/>
            <person name="Tarabai H."/>
            <person name="Stefka J."/>
            <person name="Hypsa V."/>
        </authorList>
    </citation>
    <scope>NUCLEOTIDE SEQUENCE [LARGE SCALE GENOMIC DNA]</scope>
    <source>
        <strain evidence="9">HR10_N</strain>
    </source>
</reference>
<keyword evidence="7" id="KW-0812">Transmembrane</keyword>
<feature type="region of interest" description="Disordered" evidence="6">
    <location>
        <begin position="1078"/>
        <end position="1099"/>
    </location>
</feature>
<dbReference type="SMART" id="SM00409">
    <property type="entry name" value="IG"/>
    <property type="match status" value="4"/>
</dbReference>
<dbReference type="GO" id="GO:0050839">
    <property type="term" value="F:cell adhesion molecule binding"/>
    <property type="evidence" value="ECO:0007669"/>
    <property type="project" value="TreeGrafter"/>
</dbReference>
<evidence type="ECO:0000313" key="9">
    <source>
        <dbReference type="EMBL" id="KAK6623710.1"/>
    </source>
</evidence>
<dbReference type="InterPro" id="IPR036179">
    <property type="entry name" value="Ig-like_dom_sf"/>
</dbReference>
<comment type="subcellular location">
    <subcellularLocation>
        <location evidence="1">Membrane</location>
        <topology evidence="1">Single-pass type I membrane protein</topology>
    </subcellularLocation>
</comment>
<sequence length="1468" mass="163262">MDSYGRGLGFLGFIDPQGKTVRLRDGVQVELDSERFVDGTPKHPNLLIRNSSRYDQGVYTCICENEVGSSESSNSIYVNILHKPSVRVVIDPPPPVNEIDKVNVLVICEVTAGNPEILQVVRWYLNGTLLRELPECNPDNDTFCDIDPSHLLLEPAIRDLHGNYSCEGMNEAGWGPLSEDTELVVYYPPGPATLIYEPQRVVKGKPVNLMCLVEDLGRPPSDTYRWVRGSHLIQDVTSYNWTMDSVTLETEANFTCSAYNLGGEGQSFSTSIEVFAPPAFIERLPPYYGALMSAQHINISCRVECSPLCTVSWLKNGRPIEKTAGSSTLYSVKNTLVPADPSTNDFNSIQSTLMWNMNAWPGGQLDRLYDNANYTCQSTGNTVGGGVRNPPENITLSTKVISVVEGQEMQDKVTCQAKAYPEASYLWRKEGETETITKGNVFMLRYQVPRKDGGNYVCEAYNRHGNVTGSTFLNVLFKPECAITQTEQNGKQVLICTAHANPTEVNFMWKIKNENETVEDLIEDKGLQSFLTLESRIENFRTYLCFANNSVGMSIPCERDVTGFQEKSSKFFATGKAAWWPMFDNDNLLIVIAVIVGAILMFLIVCVIIIFVCRKKRAEDKWLEEPSNDTDVRIKLIVDVTNSFTEVLKDLEICDTKSVELEERQNPSRNPTSPVIVQQQPVQNTTMTPKWPLKPGVLVHANGARFTQGLAMSLSSLPKANAAGGTPVGSQTTGSGKSRAEGRKIWNLQRRRAVSLGSLALPDDTSQRSRVIRIRKMFSPERPDSLPNGVSHGKSGVVTFKRIEDFKPATVTVSRKRKKPGDAGEKKVTNAEKTGLNPTGSHCDGLDDRAFYENLPFHGMQNPPTKNGFPVELVNNKNSPGNLENGPIGDGTNRCVRTPNCRSSGRAVPEGIAFRRARRRLVKSNTVRAADVANKPDLLFHSLRVYKKGDNQTSNGFARIQTTSEMLLNTNNSTGSQVTSSNCFQNSTQCKTENSSTVLEVCDEKEEAPKVPDRKFKPKFFNGKFKWRSNDESFIDSDESFLNNRDNESLISGIERLSNSPAPVPAPRRLVTSGLTRASPNTKHTYQNVPIPISPNNSQDFLPENERSLEARHYKLTSSQQHLLPLNNKKYSHQAAYNLLQSQGRVRHSGKRSKYETNSMRHAKKSSTTSEFPPGYTVNGSLRQNQLFFNSLRDVNKQLTSNNELEGDYKSRVKSDGKSTGKDFRERAKERLKDSTPLQVMRFKELLTAGESYNRQSNSDSSGERRLNTDSSSGDTEMPISDSRHFRNISSGEESLLRDCSKSSYVTIPGDHEICRPIPINGSKVERRSQTNSLERSERSLDNSQRSYGPVPSLPVQAFYTPMASDPSLLPHYASLGSDLTPNSESLMPPGYAEIVDSDGSAVGSDDSPAGSESFVKKKADFVEYSQVADEKARNVQIRNSRNLASDLKRNSDYAALKFHDIGHEIDV</sequence>
<gene>
    <name evidence="9" type="ORF">RUM43_009562</name>
</gene>
<dbReference type="Pfam" id="PF13927">
    <property type="entry name" value="Ig_3"/>
    <property type="match status" value="1"/>
</dbReference>
<dbReference type="CDD" id="cd00096">
    <property type="entry name" value="Ig"/>
    <property type="match status" value="1"/>
</dbReference>
<feature type="compositionally biased region" description="Basic and acidic residues" evidence="6">
    <location>
        <begin position="1207"/>
        <end position="1234"/>
    </location>
</feature>
<feature type="region of interest" description="Disordered" evidence="6">
    <location>
        <begin position="1144"/>
        <end position="1175"/>
    </location>
</feature>
<dbReference type="GO" id="GO:0005911">
    <property type="term" value="C:cell-cell junction"/>
    <property type="evidence" value="ECO:0007669"/>
    <property type="project" value="TreeGrafter"/>
</dbReference>
<dbReference type="InterPro" id="IPR007110">
    <property type="entry name" value="Ig-like_dom"/>
</dbReference>
<comment type="caution">
    <text evidence="9">The sequence shown here is derived from an EMBL/GenBank/DDBJ whole genome shotgun (WGS) entry which is preliminary data.</text>
</comment>
<dbReference type="PROSITE" id="PS50835">
    <property type="entry name" value="IG_LIKE"/>
    <property type="match status" value="5"/>
</dbReference>
<dbReference type="EMBL" id="JAWJWE010000038">
    <property type="protein sequence ID" value="KAK6623710.1"/>
    <property type="molecule type" value="Genomic_DNA"/>
</dbReference>
<feature type="compositionally biased region" description="Basic and acidic residues" evidence="6">
    <location>
        <begin position="1324"/>
        <end position="1341"/>
    </location>
</feature>
<evidence type="ECO:0000256" key="2">
    <source>
        <dbReference type="ARBA" id="ARBA00023136"/>
    </source>
</evidence>
<dbReference type="GO" id="GO:0005886">
    <property type="term" value="C:plasma membrane"/>
    <property type="evidence" value="ECO:0007669"/>
    <property type="project" value="TreeGrafter"/>
</dbReference>
<evidence type="ECO:0000256" key="3">
    <source>
        <dbReference type="ARBA" id="ARBA00023157"/>
    </source>
</evidence>
<proteinExistence type="predicted"/>
<keyword evidence="2 7" id="KW-0472">Membrane</keyword>